<comment type="caution">
    <text evidence="2">The sequence shown here is derived from an EMBL/GenBank/DDBJ whole genome shotgun (WGS) entry which is preliminary data.</text>
</comment>
<feature type="region of interest" description="Disordered" evidence="1">
    <location>
        <begin position="14"/>
        <end position="37"/>
    </location>
</feature>
<dbReference type="OrthoDB" id="128412at2759"/>
<evidence type="ECO:0000313" key="2">
    <source>
        <dbReference type="EMBL" id="OWZ10637.1"/>
    </source>
</evidence>
<evidence type="ECO:0000256" key="1">
    <source>
        <dbReference type="SAM" id="MobiDB-lite"/>
    </source>
</evidence>
<keyword evidence="3" id="KW-1185">Reference proteome</keyword>
<sequence length="555" mass="62907">MNLVQDEIIYPEQSYSEYQRSDDPIPEISEPESQDPLEVPLKPGQRYGWWENHEHGDMHGHGWIGDDTWSWERLQNQNLIGHCIMSLDLARRLKLKLRTHRQIKVSGLGGVTTYITTHARVKTTLGWSMVYVLNIWVGSIGEGVDVLLGMNFMHSAGVRLCIREGLVKLPDEETVVMYDNDPKSRGMDLPVCPEESIHLRPGQDAMVRIRYGQSNHQQEKTSDQDPVLCRSWETAVKVVNVSDQNVWIDTRTAVARIMEYGQFPGQPGFARPGKARYEEWQQLIHECTVSRQARMRAERLEQILREREPPCTQTQGYQWTTKLLEKPKPLDMTLKIIGNSSVVVNTVARDPEEPETRSEPAEQTHPDLSPEVETRDPESMADVGNDAQVPEPSVDVQSQTSCSTPVQRLEAGYARVMRFSAEELDLEPAVHLREGDLMAQLRDQLIMLPKTEEPTPECNIDEANVGVPGRDPETPSQPAPENLAEPADPPELLLLDRLMARAKDTDFTQDTEDPVPTSREEDDEVSEEEESDQDEIEEPPSIIEDEDEASSTQII</sequence>
<evidence type="ECO:0008006" key="4">
    <source>
        <dbReference type="Google" id="ProtNLM"/>
    </source>
</evidence>
<dbReference type="AlphaFoldDB" id="A0A225W0V1"/>
<dbReference type="Proteomes" id="UP000198211">
    <property type="component" value="Unassembled WGS sequence"/>
</dbReference>
<organism evidence="2 3">
    <name type="scientific">Phytophthora megakarya</name>
    <dbReference type="NCBI Taxonomy" id="4795"/>
    <lineage>
        <taxon>Eukaryota</taxon>
        <taxon>Sar</taxon>
        <taxon>Stramenopiles</taxon>
        <taxon>Oomycota</taxon>
        <taxon>Peronosporomycetes</taxon>
        <taxon>Peronosporales</taxon>
        <taxon>Peronosporaceae</taxon>
        <taxon>Phytophthora</taxon>
    </lineage>
</organism>
<feature type="compositionally biased region" description="Acidic residues" evidence="1">
    <location>
        <begin position="520"/>
        <end position="549"/>
    </location>
</feature>
<protein>
    <recommendedName>
        <fullName evidence="4">Aspartic protease</fullName>
    </recommendedName>
</protein>
<feature type="region of interest" description="Disordered" evidence="1">
    <location>
        <begin position="348"/>
        <end position="403"/>
    </location>
</feature>
<accession>A0A225W0V1</accession>
<evidence type="ECO:0000313" key="3">
    <source>
        <dbReference type="Proteomes" id="UP000198211"/>
    </source>
</evidence>
<dbReference type="EMBL" id="NBNE01002384">
    <property type="protein sequence ID" value="OWZ10637.1"/>
    <property type="molecule type" value="Genomic_DNA"/>
</dbReference>
<proteinExistence type="predicted"/>
<feature type="compositionally biased region" description="Low complexity" evidence="1">
    <location>
        <begin position="479"/>
        <end position="497"/>
    </location>
</feature>
<feature type="region of interest" description="Disordered" evidence="1">
    <location>
        <begin position="450"/>
        <end position="555"/>
    </location>
</feature>
<gene>
    <name evidence="2" type="ORF">PHMEG_00016487</name>
</gene>
<dbReference type="Gene3D" id="2.40.70.10">
    <property type="entry name" value="Acid Proteases"/>
    <property type="match status" value="1"/>
</dbReference>
<reference evidence="3" key="1">
    <citation type="submission" date="2017-03" db="EMBL/GenBank/DDBJ databases">
        <title>Phytopthora megakarya and P. palmivora, two closely related causual agents of cacao black pod achieved similar genome size and gene model numbers by different mechanisms.</title>
        <authorList>
            <person name="Ali S."/>
            <person name="Shao J."/>
            <person name="Larry D.J."/>
            <person name="Kronmiller B."/>
            <person name="Shen D."/>
            <person name="Strem M.D."/>
            <person name="Melnick R.L."/>
            <person name="Guiltinan M.J."/>
            <person name="Tyler B.M."/>
            <person name="Meinhardt L.W."/>
            <person name="Bailey B.A."/>
        </authorList>
    </citation>
    <scope>NUCLEOTIDE SEQUENCE [LARGE SCALE GENOMIC DNA]</scope>
    <source>
        <strain evidence="3">zdho120</strain>
    </source>
</reference>
<feature type="compositionally biased region" description="Basic and acidic residues" evidence="1">
    <location>
        <begin position="349"/>
        <end position="365"/>
    </location>
</feature>
<dbReference type="InterPro" id="IPR021109">
    <property type="entry name" value="Peptidase_aspartic_dom_sf"/>
</dbReference>
<name>A0A225W0V1_9STRA</name>